<gene>
    <name evidence="1" type="ORF">BFJ69_g12245</name>
</gene>
<reference evidence="1 2" key="1">
    <citation type="journal article" date="2018" name="Sci. Rep.">
        <title>Characterisation of pathogen-specific regions and novel effector candidates in Fusarium oxysporum f. sp. cepae.</title>
        <authorList>
            <person name="Armitage A.D."/>
            <person name="Taylor A."/>
            <person name="Sobczyk M.K."/>
            <person name="Baxter L."/>
            <person name="Greenfield B.P."/>
            <person name="Bates H.J."/>
            <person name="Wilson F."/>
            <person name="Jackson A.C."/>
            <person name="Ott S."/>
            <person name="Harrison R.J."/>
            <person name="Clarkson J.P."/>
        </authorList>
    </citation>
    <scope>NUCLEOTIDE SEQUENCE [LARGE SCALE GENOMIC DNA]</scope>
    <source>
        <strain evidence="1 2">Fo_A13</strain>
    </source>
</reference>
<name>A0A420MPP6_FUSOX</name>
<protein>
    <submittedName>
        <fullName evidence="1">Uncharacterized protein</fullName>
    </submittedName>
</protein>
<sequence length="102" mass="11295">MELKTKSSFWEGELAIKDCDVVPDGGLSWQEKVDPSTESISIAISQLMFVEVALRLVESAARSLLSALHLTLSRSELENERAKSMALATRAKMVDNLESERV</sequence>
<dbReference type="EMBL" id="MRCX01000143">
    <property type="protein sequence ID" value="RKK69980.1"/>
    <property type="molecule type" value="Genomic_DNA"/>
</dbReference>
<evidence type="ECO:0000313" key="1">
    <source>
        <dbReference type="EMBL" id="RKK69980.1"/>
    </source>
</evidence>
<organism evidence="1 2">
    <name type="scientific">Fusarium oxysporum</name>
    <name type="common">Fusarium vascular wilt</name>
    <dbReference type="NCBI Taxonomy" id="5507"/>
    <lineage>
        <taxon>Eukaryota</taxon>
        <taxon>Fungi</taxon>
        <taxon>Dikarya</taxon>
        <taxon>Ascomycota</taxon>
        <taxon>Pezizomycotina</taxon>
        <taxon>Sordariomycetes</taxon>
        <taxon>Hypocreomycetidae</taxon>
        <taxon>Hypocreales</taxon>
        <taxon>Nectriaceae</taxon>
        <taxon>Fusarium</taxon>
        <taxon>Fusarium oxysporum species complex</taxon>
    </lineage>
</organism>
<proteinExistence type="predicted"/>
<evidence type="ECO:0000313" key="2">
    <source>
        <dbReference type="Proteomes" id="UP000285084"/>
    </source>
</evidence>
<dbReference type="AlphaFoldDB" id="A0A420MPP6"/>
<comment type="caution">
    <text evidence="1">The sequence shown here is derived from an EMBL/GenBank/DDBJ whole genome shotgun (WGS) entry which is preliminary data.</text>
</comment>
<accession>A0A420MPP6</accession>
<dbReference type="Proteomes" id="UP000285084">
    <property type="component" value="Unassembled WGS sequence"/>
</dbReference>